<evidence type="ECO:0000256" key="1">
    <source>
        <dbReference type="SAM" id="MobiDB-lite"/>
    </source>
</evidence>
<keyword evidence="3" id="KW-1185">Reference proteome</keyword>
<dbReference type="EMBL" id="CACVKT020010053">
    <property type="protein sequence ID" value="CAC5424738.1"/>
    <property type="molecule type" value="Genomic_DNA"/>
</dbReference>
<dbReference type="Proteomes" id="UP000507470">
    <property type="component" value="Unassembled WGS sequence"/>
</dbReference>
<feature type="region of interest" description="Disordered" evidence="1">
    <location>
        <begin position="169"/>
        <end position="188"/>
    </location>
</feature>
<organism evidence="2 3">
    <name type="scientific">Mytilus coruscus</name>
    <name type="common">Sea mussel</name>
    <dbReference type="NCBI Taxonomy" id="42192"/>
    <lineage>
        <taxon>Eukaryota</taxon>
        <taxon>Metazoa</taxon>
        <taxon>Spiralia</taxon>
        <taxon>Lophotrochozoa</taxon>
        <taxon>Mollusca</taxon>
        <taxon>Bivalvia</taxon>
        <taxon>Autobranchia</taxon>
        <taxon>Pteriomorphia</taxon>
        <taxon>Mytilida</taxon>
        <taxon>Mytiloidea</taxon>
        <taxon>Mytilidae</taxon>
        <taxon>Mytilinae</taxon>
        <taxon>Mytilus</taxon>
    </lineage>
</organism>
<sequence length="188" mass="21588">MTAAFHNEITEVLSQSFTYINTIDTDELAEALIPRDVPIRNLRGVKTTGDGNCLFYSVSLALSDCNNGIRPLLNGNISPRTDSVIYKTVHILWSRDGNLDDTPKAAYHPNLFVYLHLIYDNATDEIELEDQSDIKKQDEVEQPPLKKLKTFQVKIDAWFRKKITLKENDAQEEKKEHFGTQEETKRTF</sequence>
<dbReference type="OrthoDB" id="10501675at2759"/>
<evidence type="ECO:0000313" key="3">
    <source>
        <dbReference type="Proteomes" id="UP000507470"/>
    </source>
</evidence>
<reference evidence="2 3" key="1">
    <citation type="submission" date="2020-06" db="EMBL/GenBank/DDBJ databases">
        <authorList>
            <person name="Li R."/>
            <person name="Bekaert M."/>
        </authorList>
    </citation>
    <scope>NUCLEOTIDE SEQUENCE [LARGE SCALE GENOMIC DNA]</scope>
    <source>
        <strain evidence="3">wild</strain>
    </source>
</reference>
<accession>A0A6J8EVV9</accession>
<proteinExistence type="predicted"/>
<evidence type="ECO:0000313" key="2">
    <source>
        <dbReference type="EMBL" id="CAC5424738.1"/>
    </source>
</evidence>
<gene>
    <name evidence="2" type="ORF">MCOR_56615</name>
</gene>
<name>A0A6J8EVV9_MYTCO</name>
<evidence type="ECO:0008006" key="4">
    <source>
        <dbReference type="Google" id="ProtNLM"/>
    </source>
</evidence>
<dbReference type="AlphaFoldDB" id="A0A6J8EVV9"/>
<protein>
    <recommendedName>
        <fullName evidence="4">OTU domain-containing protein</fullName>
    </recommendedName>
</protein>